<dbReference type="EMBL" id="CM034402">
    <property type="protein sequence ID" value="KAJ0175287.1"/>
    <property type="molecule type" value="Genomic_DNA"/>
</dbReference>
<organism evidence="1 2">
    <name type="scientific">Dendrolimus kikuchii</name>
    <dbReference type="NCBI Taxonomy" id="765133"/>
    <lineage>
        <taxon>Eukaryota</taxon>
        <taxon>Metazoa</taxon>
        <taxon>Ecdysozoa</taxon>
        <taxon>Arthropoda</taxon>
        <taxon>Hexapoda</taxon>
        <taxon>Insecta</taxon>
        <taxon>Pterygota</taxon>
        <taxon>Neoptera</taxon>
        <taxon>Endopterygota</taxon>
        <taxon>Lepidoptera</taxon>
        <taxon>Glossata</taxon>
        <taxon>Ditrysia</taxon>
        <taxon>Bombycoidea</taxon>
        <taxon>Lasiocampidae</taxon>
        <taxon>Dendrolimus</taxon>
    </lineage>
</organism>
<comment type="caution">
    <text evidence="1">The sequence shown here is derived from an EMBL/GenBank/DDBJ whole genome shotgun (WGS) entry which is preliminary data.</text>
</comment>
<dbReference type="Proteomes" id="UP000824533">
    <property type="component" value="Linkage Group LG16"/>
</dbReference>
<evidence type="ECO:0000313" key="1">
    <source>
        <dbReference type="EMBL" id="KAJ0175287.1"/>
    </source>
</evidence>
<protein>
    <submittedName>
        <fullName evidence="1">Uncharacterized protein</fullName>
    </submittedName>
</protein>
<reference evidence="1 2" key="1">
    <citation type="journal article" date="2021" name="Front. Genet.">
        <title>Chromosome-Level Genome Assembly Reveals Significant Gene Expansion in the Toll and IMD Signaling Pathways of Dendrolimus kikuchii.</title>
        <authorList>
            <person name="Zhou J."/>
            <person name="Wu P."/>
            <person name="Xiong Z."/>
            <person name="Liu N."/>
            <person name="Zhao N."/>
            <person name="Ji M."/>
            <person name="Qiu Y."/>
            <person name="Yang B."/>
        </authorList>
    </citation>
    <scope>NUCLEOTIDE SEQUENCE [LARGE SCALE GENOMIC DNA]</scope>
    <source>
        <strain evidence="1">Ann1</strain>
    </source>
</reference>
<proteinExistence type="predicted"/>
<evidence type="ECO:0000313" key="2">
    <source>
        <dbReference type="Proteomes" id="UP000824533"/>
    </source>
</evidence>
<sequence length="577" mass="65537">MPQCVHRCRCAHRLELWPPRYWLVHLFHSHIAQLVAAACRAPLASPQVAPQCASPVVVAYFIGCLPFVFAAHRLPRLTTRRNPHRSWLWPWVKYRFVIVSKSYVHLQSDCTSCQCSGMALKYLIICLAIYCISEGTETVPQIIYKLEDYEVNRWDLLPLNAMTTQPGLTEDTFLVLKGQTVTISVYCNTSTSNWLQGVKYTRTNSVMIYARYFICKEGQCSVELQIDPIFDEMYREWTFWFYKTTGGGHMKNVKFHIRPSTVREGAVQQTVTPPTLQVSAYNVPDIYVNGALLHTQVAVSGIKDFDAFACFVYNVNISLNLTCHYIGRLPLTEISINTGGRSIAGSVVTAKVGHTSKITPEDDGTYIDCTPRYSYYYRNEMYTGDFTTLRLFLILNGSSSIRNEHLGYARIKPVSNEDQTNCLQYVNCLYDPETNNHSDLCTQTTSNISGNVSTAKKTAIIITVVVLLLVALALLIIYIYYKRKKNSRDFFINYTPQSVPNEYVTTQMSSVPRKNREPAALLSTPETEVNEHYDDEDVMLDNPIYCTSEETRNIAETNYAVIVGVIKNGKHVDFKNP</sequence>
<accession>A0ACC1CVI8</accession>
<keyword evidence="2" id="KW-1185">Reference proteome</keyword>
<name>A0ACC1CVI8_9NEOP</name>
<gene>
    <name evidence="1" type="ORF">K1T71_009428</name>
</gene>